<dbReference type="AlphaFoldDB" id="A0AAJ0B3N8"/>
<name>A0AAJ0B3N8_9PEZI</name>
<dbReference type="InterPro" id="IPR036291">
    <property type="entry name" value="NAD(P)-bd_dom_sf"/>
</dbReference>
<evidence type="ECO:0000256" key="2">
    <source>
        <dbReference type="ARBA" id="ARBA00023002"/>
    </source>
</evidence>
<accession>A0AAJ0B3N8</accession>
<evidence type="ECO:0000313" key="4">
    <source>
        <dbReference type="EMBL" id="KAK1751066.1"/>
    </source>
</evidence>
<reference evidence="4" key="1">
    <citation type="submission" date="2023-06" db="EMBL/GenBank/DDBJ databases">
        <title>Genome-scale phylogeny and comparative genomics of the fungal order Sordariales.</title>
        <authorList>
            <consortium name="Lawrence Berkeley National Laboratory"/>
            <person name="Hensen N."/>
            <person name="Bonometti L."/>
            <person name="Westerberg I."/>
            <person name="Brannstrom I.O."/>
            <person name="Guillou S."/>
            <person name="Cros-Aarteil S."/>
            <person name="Calhoun S."/>
            <person name="Haridas S."/>
            <person name="Kuo A."/>
            <person name="Mondo S."/>
            <person name="Pangilinan J."/>
            <person name="Riley R."/>
            <person name="Labutti K."/>
            <person name="Andreopoulos B."/>
            <person name="Lipzen A."/>
            <person name="Chen C."/>
            <person name="Yanf M."/>
            <person name="Daum C."/>
            <person name="Ng V."/>
            <person name="Clum A."/>
            <person name="Steindorff A."/>
            <person name="Ohm R."/>
            <person name="Martin F."/>
            <person name="Silar P."/>
            <person name="Natvig D."/>
            <person name="Lalanne C."/>
            <person name="Gautier V."/>
            <person name="Ament-Velasquez S.L."/>
            <person name="Kruys A."/>
            <person name="Hutchinson M.I."/>
            <person name="Powell A.J."/>
            <person name="Barry K."/>
            <person name="Miller A.N."/>
            <person name="Grigoriev I.V."/>
            <person name="Debuchy R."/>
            <person name="Gladieux P."/>
            <person name="Thoren M.H."/>
            <person name="Johannesson H."/>
        </authorList>
    </citation>
    <scope>NUCLEOTIDE SEQUENCE</scope>
    <source>
        <strain evidence="4">PSN4</strain>
    </source>
</reference>
<comment type="caution">
    <text evidence="4">The sequence shown here is derived from an EMBL/GenBank/DDBJ whole genome shotgun (WGS) entry which is preliminary data.</text>
</comment>
<dbReference type="SUPFAM" id="SSF51735">
    <property type="entry name" value="NAD(P)-binding Rossmann-fold domains"/>
    <property type="match status" value="1"/>
</dbReference>
<dbReference type="InterPro" id="IPR045312">
    <property type="entry name" value="PCBER-like"/>
</dbReference>
<keyword evidence="5" id="KW-1185">Reference proteome</keyword>
<dbReference type="InterPro" id="IPR051609">
    <property type="entry name" value="NmrA/Isoflavone_reductase-like"/>
</dbReference>
<gene>
    <name evidence="4" type="ORF">QBC47DRAFT_392156</name>
</gene>
<dbReference type="CDD" id="cd05259">
    <property type="entry name" value="PCBER_SDR_a"/>
    <property type="match status" value="1"/>
</dbReference>
<organism evidence="4 5">
    <name type="scientific">Echria macrotheca</name>
    <dbReference type="NCBI Taxonomy" id="438768"/>
    <lineage>
        <taxon>Eukaryota</taxon>
        <taxon>Fungi</taxon>
        <taxon>Dikarya</taxon>
        <taxon>Ascomycota</taxon>
        <taxon>Pezizomycotina</taxon>
        <taxon>Sordariomycetes</taxon>
        <taxon>Sordariomycetidae</taxon>
        <taxon>Sordariales</taxon>
        <taxon>Schizotheciaceae</taxon>
        <taxon>Echria</taxon>
    </lineage>
</organism>
<dbReference type="GO" id="GO:0016491">
    <property type="term" value="F:oxidoreductase activity"/>
    <property type="evidence" value="ECO:0007669"/>
    <property type="project" value="UniProtKB-KW"/>
</dbReference>
<dbReference type="Proteomes" id="UP001239445">
    <property type="component" value="Unassembled WGS sequence"/>
</dbReference>
<dbReference type="Pfam" id="PF05368">
    <property type="entry name" value="NmrA"/>
    <property type="match status" value="1"/>
</dbReference>
<protein>
    <submittedName>
        <fullName evidence="4">Pinoresinol reductase 2</fullName>
    </submittedName>
</protein>
<proteinExistence type="predicted"/>
<dbReference type="InterPro" id="IPR008030">
    <property type="entry name" value="NmrA-like"/>
</dbReference>
<feature type="domain" description="NmrA-like" evidence="3">
    <location>
        <begin position="8"/>
        <end position="111"/>
    </location>
</feature>
<evidence type="ECO:0000256" key="1">
    <source>
        <dbReference type="ARBA" id="ARBA00022857"/>
    </source>
</evidence>
<keyword evidence="2" id="KW-0560">Oxidoreductase</keyword>
<dbReference type="EMBL" id="MU839843">
    <property type="protein sequence ID" value="KAK1751066.1"/>
    <property type="molecule type" value="Genomic_DNA"/>
</dbReference>
<dbReference type="PANTHER" id="PTHR47706">
    <property type="entry name" value="NMRA-LIKE FAMILY PROTEIN"/>
    <property type="match status" value="1"/>
</dbReference>
<keyword evidence="1" id="KW-0521">NADP</keyword>
<evidence type="ECO:0000259" key="3">
    <source>
        <dbReference type="Pfam" id="PF05368"/>
    </source>
</evidence>
<dbReference type="Gene3D" id="3.40.50.720">
    <property type="entry name" value="NAD(P)-binding Rossmann-like Domain"/>
    <property type="match status" value="1"/>
</dbReference>
<dbReference type="PANTHER" id="PTHR47706:SF7">
    <property type="entry name" value="CIPA-LIKE, PUTATIVE (AFU_ORTHOLOGUE AFUA_1G01630)-RELATED"/>
    <property type="match status" value="1"/>
</dbReference>
<evidence type="ECO:0000313" key="5">
    <source>
        <dbReference type="Proteomes" id="UP001239445"/>
    </source>
</evidence>
<sequence length="320" mass="34844">MAETKHLERIAIIGAGGHVGKPMATALLATGKHTITALTRTGSTAALPPGLERVEVDYADHASLVSALQSRKIQFLIITLSATAPPEIHSAIVRAAADAGVPYVMPNVYGGDLFHPSTLQAAEQGDVYTRAALNRCREIEAFPDMSFVAVVCGFWFEWSLALGECFFGIDIAKKTVTFFDDGRTKLTVSTWEQVGRAVAALLGLPEGVVREKFRNGGVYIGSFEISQRDILDSLNRVLGITDADWEIRYQGTKERREEGLKELAAGDRLGFAKALYARGFLPGGGGNHEMRHNEVLGLKEEDLDEAVKRTVKMVESGWRP</sequence>